<keyword evidence="7 11" id="KW-1133">Transmembrane helix</keyword>
<evidence type="ECO:0000313" key="16">
    <source>
        <dbReference type="Proteomes" id="UP001152447"/>
    </source>
</evidence>
<feature type="transmembrane region" description="Helical" evidence="11">
    <location>
        <begin position="12"/>
        <end position="33"/>
    </location>
</feature>
<evidence type="ECO:0000256" key="4">
    <source>
        <dbReference type="ARBA" id="ARBA00022475"/>
    </source>
</evidence>
<evidence type="ECO:0000256" key="9">
    <source>
        <dbReference type="ARBA" id="ARBA00023136"/>
    </source>
</evidence>
<dbReference type="PROSITE" id="PS50110">
    <property type="entry name" value="RESPONSE_REGULATORY"/>
    <property type="match status" value="1"/>
</dbReference>
<dbReference type="InterPro" id="IPR011006">
    <property type="entry name" value="CheY-like_superfamily"/>
</dbReference>
<comment type="catalytic activity">
    <reaction evidence="1">
        <text>ATP + protein L-histidine = ADP + protein N-phospho-L-histidine.</text>
        <dbReference type="EC" id="2.7.13.3"/>
    </reaction>
</comment>
<dbReference type="PANTHER" id="PTHR45339:SF1">
    <property type="entry name" value="HYBRID SIGNAL TRANSDUCTION HISTIDINE KINASE J"/>
    <property type="match status" value="1"/>
</dbReference>
<feature type="transmembrane region" description="Helical" evidence="11">
    <location>
        <begin position="45"/>
        <end position="71"/>
    </location>
</feature>
<dbReference type="Gene3D" id="3.30.450.350">
    <property type="entry name" value="CHASE domain"/>
    <property type="match status" value="1"/>
</dbReference>
<dbReference type="SMART" id="SM00448">
    <property type="entry name" value="REC"/>
    <property type="match status" value="1"/>
</dbReference>
<dbReference type="InterPro" id="IPR001789">
    <property type="entry name" value="Sig_transdc_resp-reg_receiver"/>
</dbReference>
<dbReference type="AlphaFoldDB" id="A0A9W4VXV2"/>
<feature type="domain" description="Histidine kinase" evidence="12">
    <location>
        <begin position="545"/>
        <end position="766"/>
    </location>
</feature>
<dbReference type="InterPro" id="IPR036890">
    <property type="entry name" value="HATPase_C_sf"/>
</dbReference>
<evidence type="ECO:0000313" key="15">
    <source>
        <dbReference type="EMBL" id="CAH9054878.1"/>
    </source>
</evidence>
<dbReference type="FunFam" id="3.30.565.10:FF:000010">
    <property type="entry name" value="Sensor histidine kinase RcsC"/>
    <property type="match status" value="1"/>
</dbReference>
<evidence type="ECO:0000256" key="8">
    <source>
        <dbReference type="ARBA" id="ARBA00023012"/>
    </source>
</evidence>
<evidence type="ECO:0000256" key="3">
    <source>
        <dbReference type="ARBA" id="ARBA00012438"/>
    </source>
</evidence>
<dbReference type="Pfam" id="PF05231">
    <property type="entry name" value="MASE1"/>
    <property type="match status" value="1"/>
</dbReference>
<keyword evidence="4" id="KW-1003">Cell membrane</keyword>
<evidence type="ECO:0000259" key="13">
    <source>
        <dbReference type="PROSITE" id="PS50110"/>
    </source>
</evidence>
<dbReference type="Pfam" id="PF00512">
    <property type="entry name" value="HisKA"/>
    <property type="match status" value="1"/>
</dbReference>
<gene>
    <name evidence="15" type="primary">rcsC_8</name>
    <name evidence="15" type="ORF">PSEHALCIP103_01122</name>
</gene>
<dbReference type="EC" id="2.7.13.3" evidence="3"/>
<dbReference type="Proteomes" id="UP001152447">
    <property type="component" value="Unassembled WGS sequence"/>
</dbReference>
<dbReference type="GO" id="GO:0000155">
    <property type="term" value="F:phosphorelay sensor kinase activity"/>
    <property type="evidence" value="ECO:0007669"/>
    <property type="project" value="InterPro"/>
</dbReference>
<evidence type="ECO:0000256" key="1">
    <source>
        <dbReference type="ARBA" id="ARBA00000085"/>
    </source>
</evidence>
<dbReference type="PANTHER" id="PTHR45339">
    <property type="entry name" value="HYBRID SIGNAL TRANSDUCTION HISTIDINE KINASE J"/>
    <property type="match status" value="1"/>
</dbReference>
<proteinExistence type="predicted"/>
<dbReference type="SMART" id="SM00387">
    <property type="entry name" value="HATPase_c"/>
    <property type="match status" value="1"/>
</dbReference>
<accession>A0A9W4VXV2</accession>
<comment type="caution">
    <text evidence="15">The sequence shown here is derived from an EMBL/GenBank/DDBJ whole genome shotgun (WGS) entry which is preliminary data.</text>
</comment>
<name>A0A9W4VXV2_PSEHA</name>
<sequence length="922" mass="102549">MKIFRSTSSSSAFYILFAVAYFATGKLLTNFAFQSQVIPIWLPAGIALVGCFIWWWRFIPALFIASVAFNLSTGDNVITDQVLIGNTLEQVLLIGFGAVLQGMVGAAFLKYWLGHPLYLKQRQSIIYFIFVVGIVVSLISANIGVYALSQFNPAYSIDNHWRNVTFWWLGDSLGVLIATPFILALLQPKFKRHYFTPLPTIAVCSVLFISVAFTTKLYNQESYSNAIQIAKRETSIIENSLLSNLNLSQITVQSLASQIQSTPTLSKQEFDSYSAQLLAEHSFIKAFSWNRKINQAQVSDFNKQLDEIYNTHNFAPIIKGAPLSNNDPLVIITYIAPLSENQSAIGFNLNSRKDRRETLLDPRIKNRPVGTKIIQLVQTQRPEPAYLLFSPVYQQNNEVASIKGYATGVFLVKNILAQSLTQAQNKMFNIAIYEANAINPFYSNVENKPIKSNKLTTIEINFAGQTWLVDLAIKDEFLPHQTNDMTLFLLILQVIVSSLILLILLLFNHQHLALSRLVAERTRSLVKAKQHSDLANQAKSRFLANMSHEIRTPLNAVIGFSTLAKSEDSAEILSDYLNKINLASKSLLSLINDVLDISKIESQKLTLEVAPFDLNALLARISSMFEQSAEQKGIHWKVDNQLPTDIWFEGDVMRIEQILLNLCSNAIKFTYEGEVSVSAYSKEITDRRRQITLTIKDSGIGIAPSEQSKLFDAFTQADSSTSRKFGGTGLGLAIAKELSLLMSGDISVQSEPGKGSTFTLSVELNTCAAQQVTTKHIHQHVDLSKLKILVAEDNSVNQLVIKAMLSSLGITPTLVENGELAVEQVKINDFDLVLMDCQMPVMDGYQATALIRQIKSTEQLPIIALTADVMPEDKANALAIGFNEHLAKPLELDKLIQCLSQYIAPVRIPVMVNTDSGFIVNT</sequence>
<keyword evidence="8" id="KW-0902">Two-component regulatory system</keyword>
<feature type="domain" description="CHASE" evidence="14">
    <location>
        <begin position="261"/>
        <end position="422"/>
    </location>
</feature>
<evidence type="ECO:0000259" key="14">
    <source>
        <dbReference type="PROSITE" id="PS50839"/>
    </source>
</evidence>
<dbReference type="PRINTS" id="PR00344">
    <property type="entry name" value="BCTRLSENSOR"/>
</dbReference>
<dbReference type="GO" id="GO:0005886">
    <property type="term" value="C:plasma membrane"/>
    <property type="evidence" value="ECO:0007669"/>
    <property type="project" value="UniProtKB-SubCell"/>
</dbReference>
<feature type="modified residue" description="4-aspartylphosphate" evidence="10">
    <location>
        <position position="836"/>
    </location>
</feature>
<organism evidence="15 16">
    <name type="scientific">Pseudoalteromonas haloplanktis</name>
    <name type="common">Alteromonas haloplanktis</name>
    <dbReference type="NCBI Taxonomy" id="228"/>
    <lineage>
        <taxon>Bacteria</taxon>
        <taxon>Pseudomonadati</taxon>
        <taxon>Pseudomonadota</taxon>
        <taxon>Gammaproteobacteria</taxon>
        <taxon>Alteromonadales</taxon>
        <taxon>Pseudoalteromonadaceae</taxon>
        <taxon>Pseudoalteromonas</taxon>
    </lineage>
</organism>
<dbReference type="Gene3D" id="1.10.287.130">
    <property type="match status" value="1"/>
</dbReference>
<evidence type="ECO:0000256" key="7">
    <source>
        <dbReference type="ARBA" id="ARBA00022989"/>
    </source>
</evidence>
<reference evidence="15" key="1">
    <citation type="submission" date="2022-07" db="EMBL/GenBank/DDBJ databases">
        <authorList>
            <person name="Criscuolo A."/>
        </authorList>
    </citation>
    <scope>NUCLEOTIDE SEQUENCE</scope>
    <source>
        <strain evidence="15">CIP103197</strain>
    </source>
</reference>
<dbReference type="InterPro" id="IPR006189">
    <property type="entry name" value="CHASE_dom"/>
</dbReference>
<keyword evidence="15" id="KW-0418">Kinase</keyword>
<keyword evidence="6 11" id="KW-0812">Transmembrane</keyword>
<dbReference type="InterPro" id="IPR003661">
    <property type="entry name" value="HisK_dim/P_dom"/>
</dbReference>
<dbReference type="CDD" id="cd16922">
    <property type="entry name" value="HATPase_EvgS-ArcB-TorS-like"/>
    <property type="match status" value="1"/>
</dbReference>
<feature type="domain" description="Response regulatory" evidence="13">
    <location>
        <begin position="787"/>
        <end position="903"/>
    </location>
</feature>
<dbReference type="SUPFAM" id="SSF52172">
    <property type="entry name" value="CheY-like"/>
    <property type="match status" value="1"/>
</dbReference>
<dbReference type="PROSITE" id="PS50839">
    <property type="entry name" value="CHASE"/>
    <property type="match status" value="1"/>
</dbReference>
<dbReference type="InterPro" id="IPR036097">
    <property type="entry name" value="HisK_dim/P_sf"/>
</dbReference>
<dbReference type="SMART" id="SM00388">
    <property type="entry name" value="HisKA"/>
    <property type="match status" value="1"/>
</dbReference>
<keyword evidence="9 11" id="KW-0472">Membrane</keyword>
<feature type="transmembrane region" description="Helical" evidence="11">
    <location>
        <begin position="91"/>
        <end position="113"/>
    </location>
</feature>
<evidence type="ECO:0000256" key="6">
    <source>
        <dbReference type="ARBA" id="ARBA00022692"/>
    </source>
</evidence>
<feature type="transmembrane region" description="Helical" evidence="11">
    <location>
        <begin position="125"/>
        <end position="146"/>
    </location>
</feature>
<protein>
    <recommendedName>
        <fullName evidence="3">histidine kinase</fullName>
        <ecNumber evidence="3">2.7.13.3</ecNumber>
    </recommendedName>
</protein>
<dbReference type="SMART" id="SM01079">
    <property type="entry name" value="CHASE"/>
    <property type="match status" value="1"/>
</dbReference>
<keyword evidence="15" id="KW-0808">Transferase</keyword>
<dbReference type="SUPFAM" id="SSF55874">
    <property type="entry name" value="ATPase domain of HSP90 chaperone/DNA topoisomerase II/histidine kinase"/>
    <property type="match status" value="1"/>
</dbReference>
<dbReference type="InterPro" id="IPR004358">
    <property type="entry name" value="Sig_transdc_His_kin-like_C"/>
</dbReference>
<evidence type="ECO:0000256" key="10">
    <source>
        <dbReference type="PROSITE-ProRule" id="PRU00169"/>
    </source>
</evidence>
<dbReference type="PROSITE" id="PS50109">
    <property type="entry name" value="HIS_KIN"/>
    <property type="match status" value="1"/>
</dbReference>
<evidence type="ECO:0000256" key="2">
    <source>
        <dbReference type="ARBA" id="ARBA00004651"/>
    </source>
</evidence>
<evidence type="ECO:0000256" key="11">
    <source>
        <dbReference type="SAM" id="Phobius"/>
    </source>
</evidence>
<dbReference type="EMBL" id="CAMAPB010000012">
    <property type="protein sequence ID" value="CAH9054878.1"/>
    <property type="molecule type" value="Genomic_DNA"/>
</dbReference>
<dbReference type="CDD" id="cd00082">
    <property type="entry name" value="HisKA"/>
    <property type="match status" value="1"/>
</dbReference>
<dbReference type="Pfam" id="PF02518">
    <property type="entry name" value="HATPase_c"/>
    <property type="match status" value="1"/>
</dbReference>
<dbReference type="Pfam" id="PF00072">
    <property type="entry name" value="Response_reg"/>
    <property type="match status" value="1"/>
</dbReference>
<dbReference type="InterPro" id="IPR003594">
    <property type="entry name" value="HATPase_dom"/>
</dbReference>
<dbReference type="InterPro" id="IPR042240">
    <property type="entry name" value="CHASE_sf"/>
</dbReference>
<evidence type="ECO:0000256" key="5">
    <source>
        <dbReference type="ARBA" id="ARBA00022553"/>
    </source>
</evidence>
<keyword evidence="16" id="KW-1185">Reference proteome</keyword>
<dbReference type="Pfam" id="PF03924">
    <property type="entry name" value="CHASE"/>
    <property type="match status" value="1"/>
</dbReference>
<dbReference type="SUPFAM" id="SSF47384">
    <property type="entry name" value="Homodimeric domain of signal transducing histidine kinase"/>
    <property type="match status" value="1"/>
</dbReference>
<dbReference type="CDD" id="cd17546">
    <property type="entry name" value="REC_hyHK_CKI1_RcsC-like"/>
    <property type="match status" value="1"/>
</dbReference>
<keyword evidence="5 10" id="KW-0597">Phosphoprotein</keyword>
<dbReference type="RefSeq" id="WP_262976348.1">
    <property type="nucleotide sequence ID" value="NZ_CAMAPB010000012.1"/>
</dbReference>
<evidence type="ECO:0000259" key="12">
    <source>
        <dbReference type="PROSITE" id="PS50109"/>
    </source>
</evidence>
<dbReference type="InterPro" id="IPR005467">
    <property type="entry name" value="His_kinase_dom"/>
</dbReference>
<feature type="transmembrane region" description="Helical" evidence="11">
    <location>
        <begin position="487"/>
        <end position="507"/>
    </location>
</feature>
<comment type="subcellular location">
    <subcellularLocation>
        <location evidence="2">Cell membrane</location>
        <topology evidence="2">Multi-pass membrane protein</topology>
    </subcellularLocation>
</comment>
<feature type="transmembrane region" description="Helical" evidence="11">
    <location>
        <begin position="166"/>
        <end position="186"/>
    </location>
</feature>
<dbReference type="InterPro" id="IPR007895">
    <property type="entry name" value="MASE1"/>
</dbReference>
<dbReference type="Gene3D" id="3.40.50.2300">
    <property type="match status" value="1"/>
</dbReference>
<dbReference type="Gene3D" id="3.30.565.10">
    <property type="entry name" value="Histidine kinase-like ATPase, C-terminal domain"/>
    <property type="match status" value="1"/>
</dbReference>